<dbReference type="InterPro" id="IPR000644">
    <property type="entry name" value="CBS_dom"/>
</dbReference>
<comment type="caution">
    <text evidence="4">The sequence shown here is derived from an EMBL/GenBank/DDBJ whole genome shotgun (WGS) entry which is preliminary data.</text>
</comment>
<dbReference type="GO" id="GO:0015095">
    <property type="term" value="F:magnesium ion transmembrane transporter activity"/>
    <property type="evidence" value="ECO:0007669"/>
    <property type="project" value="InterPro"/>
</dbReference>
<dbReference type="PANTHER" id="PTHR43773">
    <property type="entry name" value="MAGNESIUM TRANSPORTER MGTE"/>
    <property type="match status" value="1"/>
</dbReference>
<keyword evidence="4" id="KW-0282">Flagellum</keyword>
<evidence type="ECO:0000313" key="5">
    <source>
        <dbReference type="Proteomes" id="UP000523079"/>
    </source>
</evidence>
<keyword evidence="1" id="KW-0129">CBS domain</keyword>
<accession>A0A7W3ISL2</accession>
<evidence type="ECO:0000259" key="3">
    <source>
        <dbReference type="PROSITE" id="PS51371"/>
    </source>
</evidence>
<dbReference type="CDD" id="cd04606">
    <property type="entry name" value="CBS_pair_Mg_transporter"/>
    <property type="match status" value="1"/>
</dbReference>
<dbReference type="InterPro" id="IPR011033">
    <property type="entry name" value="PRC_barrel-like_sf"/>
</dbReference>
<dbReference type="InterPro" id="IPR006669">
    <property type="entry name" value="MgtE_transporter"/>
</dbReference>
<keyword evidence="4" id="KW-0966">Cell projection</keyword>
<dbReference type="SUPFAM" id="SSF50346">
    <property type="entry name" value="PRC-barrel domain"/>
    <property type="match status" value="1"/>
</dbReference>
<dbReference type="Pfam" id="PF26205">
    <property type="entry name" value="SH3_actinomycetes"/>
    <property type="match status" value="1"/>
</dbReference>
<dbReference type="AlphaFoldDB" id="A0A7W3ISL2"/>
<dbReference type="PROSITE" id="PS51371">
    <property type="entry name" value="CBS"/>
    <property type="match status" value="2"/>
</dbReference>
<dbReference type="InterPro" id="IPR058838">
    <property type="entry name" value="SH3_actinomycetes"/>
</dbReference>
<sequence length="444" mass="49181">MSASAQAIFIARIRGLPVMDDAGDQVGRLRDVVVQRRTLGRAPRVKGLVVELFARHRIFMPMERIRSVDAVQVISTGIVNTRRFERRDSETLVIDDLFDAQVSRRSQPGTWMIFDVAMLRARNRDWELAEVAVREGGSARRLARRGQVVIVDWTDITLLAGEFGQATDQLVAQMEDMKPADVARELHDLSPRRRAEVASALDDHKLASALEELPEDEQVELIQAMDNERAADILEEMDPDDAADLIGELSPEVAEELLGRMEPDEAKDVRRLLTYAEFTAGGMMTPEPVIVPPDATVADALAIVRQEELTPALAAMVYVCRPPLETPTGRLVGGVHIQRLLREPPSLLVSGLIDSELEPISDQANLHTVSRYFATYNLVNAPVVDREGRLIGAITVDDVLDHVLPEDWRGTQMDSGDDRDHDQAHTGGEIAVSAATNDPYERGD</sequence>
<dbReference type="InterPro" id="IPR006668">
    <property type="entry name" value="Mg_transptr_MgtE_intracell_dom"/>
</dbReference>
<evidence type="ECO:0000313" key="4">
    <source>
        <dbReference type="EMBL" id="MBA8794477.1"/>
    </source>
</evidence>
<dbReference type="Gene3D" id="3.10.580.10">
    <property type="entry name" value="CBS-domain"/>
    <property type="match status" value="1"/>
</dbReference>
<proteinExistence type="predicted"/>
<dbReference type="Proteomes" id="UP000523079">
    <property type="component" value="Unassembled WGS sequence"/>
</dbReference>
<organism evidence="4 5">
    <name type="scientific">Microlunatus kandeliicorticis</name>
    <dbReference type="NCBI Taxonomy" id="1759536"/>
    <lineage>
        <taxon>Bacteria</taxon>
        <taxon>Bacillati</taxon>
        <taxon>Actinomycetota</taxon>
        <taxon>Actinomycetes</taxon>
        <taxon>Propionibacteriales</taxon>
        <taxon>Propionibacteriaceae</taxon>
        <taxon>Microlunatus</taxon>
    </lineage>
</organism>
<gene>
    <name evidence="4" type="ORF">FHX74_002096</name>
</gene>
<feature type="region of interest" description="Disordered" evidence="2">
    <location>
        <begin position="408"/>
        <end position="444"/>
    </location>
</feature>
<reference evidence="4 5" key="1">
    <citation type="submission" date="2020-07" db="EMBL/GenBank/DDBJ databases">
        <title>Sequencing the genomes of 1000 actinobacteria strains.</title>
        <authorList>
            <person name="Klenk H.-P."/>
        </authorList>
    </citation>
    <scope>NUCLEOTIDE SEQUENCE [LARGE SCALE GENOMIC DNA]</scope>
    <source>
        <strain evidence="4 5">DSM 100723</strain>
    </source>
</reference>
<keyword evidence="5" id="KW-1185">Reference proteome</keyword>
<name>A0A7W3ISL2_9ACTN</name>
<dbReference type="InterPro" id="IPR038076">
    <property type="entry name" value="MgtE_N_sf"/>
</dbReference>
<dbReference type="Pfam" id="PF00571">
    <property type="entry name" value="CBS"/>
    <property type="match status" value="2"/>
</dbReference>
<dbReference type="Gene3D" id="1.25.60.10">
    <property type="entry name" value="MgtE N-terminal domain-like"/>
    <property type="match status" value="1"/>
</dbReference>
<feature type="domain" description="CBS" evidence="3">
    <location>
        <begin position="353"/>
        <end position="415"/>
    </location>
</feature>
<evidence type="ECO:0000256" key="1">
    <source>
        <dbReference type="PROSITE-ProRule" id="PRU00703"/>
    </source>
</evidence>
<dbReference type="PANTHER" id="PTHR43773:SF1">
    <property type="entry name" value="MAGNESIUM TRANSPORTER MGTE"/>
    <property type="match status" value="1"/>
</dbReference>
<feature type="domain" description="CBS" evidence="3">
    <location>
        <begin position="284"/>
        <end position="350"/>
    </location>
</feature>
<dbReference type="InterPro" id="IPR046342">
    <property type="entry name" value="CBS_dom_sf"/>
</dbReference>
<keyword evidence="4" id="KW-0969">Cilium</keyword>
<dbReference type="Pfam" id="PF03448">
    <property type="entry name" value="MgtE_N"/>
    <property type="match status" value="1"/>
</dbReference>
<dbReference type="SMART" id="SM00924">
    <property type="entry name" value="MgtE_N"/>
    <property type="match status" value="1"/>
</dbReference>
<protein>
    <submittedName>
        <fullName evidence="4">Flagellar motility protein MotE (MotC chaperone)/sporulation protein YlmC with PRC-barrel domain</fullName>
    </submittedName>
</protein>
<evidence type="ECO:0000256" key="2">
    <source>
        <dbReference type="SAM" id="MobiDB-lite"/>
    </source>
</evidence>
<dbReference type="SUPFAM" id="SSF158791">
    <property type="entry name" value="MgtE N-terminal domain-like"/>
    <property type="match status" value="1"/>
</dbReference>
<dbReference type="GO" id="GO:0016020">
    <property type="term" value="C:membrane"/>
    <property type="evidence" value="ECO:0007669"/>
    <property type="project" value="InterPro"/>
</dbReference>
<dbReference type="SUPFAM" id="SSF54631">
    <property type="entry name" value="CBS-domain pair"/>
    <property type="match status" value="1"/>
</dbReference>
<dbReference type="EMBL" id="JACGWT010000003">
    <property type="protein sequence ID" value="MBA8794477.1"/>
    <property type="molecule type" value="Genomic_DNA"/>
</dbReference>